<comment type="similarity">
    <text evidence="1 4">Belongs to the 4-oxalocrotonate tautomerase family.</text>
</comment>
<evidence type="ECO:0000313" key="6">
    <source>
        <dbReference type="EMBL" id="ARU57213.1"/>
    </source>
</evidence>
<feature type="active site" description="Proton acceptor; via imino nitrogen" evidence="3">
    <location>
        <position position="2"/>
    </location>
</feature>
<dbReference type="RefSeq" id="WP_087462131.1">
    <property type="nucleotide sequence ID" value="NZ_CP021425.1"/>
</dbReference>
<accession>A0A1Y0ICV8</accession>
<evidence type="ECO:0000256" key="4">
    <source>
        <dbReference type="RuleBase" id="RU362032"/>
    </source>
</evidence>
<keyword evidence="2 4" id="KW-0413">Isomerase</keyword>
<reference evidence="6 7" key="1">
    <citation type="submission" date="2017-05" db="EMBL/GenBank/DDBJ databases">
        <title>Genomic insights into alkan degradation activity of Oleiphilus messinensis.</title>
        <authorList>
            <person name="Kozyavkin S.A."/>
            <person name="Slesarev A.I."/>
            <person name="Golyshin P.N."/>
            <person name="Korzhenkov A."/>
            <person name="Golyshina O.N."/>
            <person name="Toshchakov S.V."/>
        </authorList>
    </citation>
    <scope>NUCLEOTIDE SEQUENCE [LARGE SCALE GENOMIC DNA]</scope>
    <source>
        <strain evidence="6 7">ME102</strain>
    </source>
</reference>
<dbReference type="InterPro" id="IPR004370">
    <property type="entry name" value="4-OT-like_dom"/>
</dbReference>
<evidence type="ECO:0000256" key="2">
    <source>
        <dbReference type="ARBA" id="ARBA00023235"/>
    </source>
</evidence>
<dbReference type="Pfam" id="PF01361">
    <property type="entry name" value="Tautomerase"/>
    <property type="match status" value="1"/>
</dbReference>
<dbReference type="PANTHER" id="PTHR35530:SF1">
    <property type="entry name" value="2-HYDROXYMUCONATE TAUTOMERASE"/>
    <property type="match status" value="1"/>
</dbReference>
<keyword evidence="7" id="KW-1185">Reference proteome</keyword>
<protein>
    <recommendedName>
        <fullName evidence="4">Tautomerase</fullName>
        <ecNumber evidence="4">5.3.2.-</ecNumber>
    </recommendedName>
</protein>
<dbReference type="InterPro" id="IPR014347">
    <property type="entry name" value="Tautomerase/MIF_sf"/>
</dbReference>
<dbReference type="Gene3D" id="3.30.429.10">
    <property type="entry name" value="Macrophage Migration Inhibitory Factor"/>
    <property type="match status" value="1"/>
</dbReference>
<dbReference type="SUPFAM" id="SSF55331">
    <property type="entry name" value="Tautomerase/MIF"/>
    <property type="match status" value="1"/>
</dbReference>
<evidence type="ECO:0000256" key="1">
    <source>
        <dbReference type="ARBA" id="ARBA00006723"/>
    </source>
</evidence>
<evidence type="ECO:0000256" key="3">
    <source>
        <dbReference type="PIRSR" id="PIRSR618191-1"/>
    </source>
</evidence>
<dbReference type="AlphaFoldDB" id="A0A1Y0ICV8"/>
<proteinExistence type="inferred from homology"/>
<dbReference type="KEGG" id="ome:OLMES_3171"/>
<organism evidence="6 7">
    <name type="scientific">Oleiphilus messinensis</name>
    <dbReference type="NCBI Taxonomy" id="141451"/>
    <lineage>
        <taxon>Bacteria</taxon>
        <taxon>Pseudomonadati</taxon>
        <taxon>Pseudomonadota</taxon>
        <taxon>Gammaproteobacteria</taxon>
        <taxon>Oceanospirillales</taxon>
        <taxon>Oleiphilaceae</taxon>
        <taxon>Oleiphilus</taxon>
    </lineage>
</organism>
<dbReference type="Proteomes" id="UP000196027">
    <property type="component" value="Chromosome"/>
</dbReference>
<evidence type="ECO:0000259" key="5">
    <source>
        <dbReference type="Pfam" id="PF01361"/>
    </source>
</evidence>
<dbReference type="NCBIfam" id="TIGR00013">
    <property type="entry name" value="taut"/>
    <property type="match status" value="1"/>
</dbReference>
<dbReference type="PANTHER" id="PTHR35530">
    <property type="entry name" value="TAUTOMERASE-RELATED"/>
    <property type="match status" value="1"/>
</dbReference>
<dbReference type="OrthoDB" id="9799841at2"/>
<evidence type="ECO:0000313" key="7">
    <source>
        <dbReference type="Proteomes" id="UP000196027"/>
    </source>
</evidence>
<feature type="domain" description="4-oxalocrotonate tautomerase-like" evidence="5">
    <location>
        <begin position="2"/>
        <end position="60"/>
    </location>
</feature>
<dbReference type="EMBL" id="CP021425">
    <property type="protein sequence ID" value="ARU57213.1"/>
    <property type="molecule type" value="Genomic_DNA"/>
</dbReference>
<name>A0A1Y0ICV8_9GAMM</name>
<dbReference type="EC" id="5.3.2.-" evidence="4"/>
<gene>
    <name evidence="6" type="ORF">OLMES_3171</name>
</gene>
<dbReference type="GO" id="GO:0016853">
    <property type="term" value="F:isomerase activity"/>
    <property type="evidence" value="ECO:0007669"/>
    <property type="project" value="UniProtKB-UniRule"/>
</dbReference>
<dbReference type="InterPro" id="IPR018191">
    <property type="entry name" value="4-OT"/>
</dbReference>
<sequence length="65" mass="7395">MPYIHIQVTDEGVTKEQKQQLIQGATQLVVDVLNKNPETTHVVITEIPTDNWGVKGEQVTELRKR</sequence>